<evidence type="ECO:0000313" key="1">
    <source>
        <dbReference type="EMBL" id="KAF1304162.1"/>
    </source>
</evidence>
<evidence type="ECO:0008006" key="3">
    <source>
        <dbReference type="Google" id="ProtNLM"/>
    </source>
</evidence>
<dbReference type="PANTHER" id="PTHR48098">
    <property type="entry name" value="ENTEROCHELIN ESTERASE-RELATED"/>
    <property type="match status" value="1"/>
</dbReference>
<dbReference type="EMBL" id="MAEL01000035">
    <property type="protein sequence ID" value="KAF1304162.1"/>
    <property type="molecule type" value="Genomic_DNA"/>
</dbReference>
<dbReference type="Pfam" id="PF00756">
    <property type="entry name" value="Esterase"/>
    <property type="match status" value="1"/>
</dbReference>
<proteinExistence type="predicted"/>
<dbReference type="Gene3D" id="3.40.50.1820">
    <property type="entry name" value="alpha/beta hydrolase"/>
    <property type="match status" value="1"/>
</dbReference>
<dbReference type="InterPro" id="IPR000801">
    <property type="entry name" value="Esterase-like"/>
</dbReference>
<dbReference type="PANTHER" id="PTHR48098:SF1">
    <property type="entry name" value="DIACYLGLYCEROL ACYLTRANSFERASE_MYCOLYLTRANSFERASE AG85A"/>
    <property type="match status" value="1"/>
</dbReference>
<keyword evidence="2" id="KW-1185">Reference proteome</keyword>
<dbReference type="SUPFAM" id="SSF53474">
    <property type="entry name" value="alpha/beta-Hydrolases"/>
    <property type="match status" value="1"/>
</dbReference>
<dbReference type="RefSeq" id="WP_161902034.1">
    <property type="nucleotide sequence ID" value="NZ_MAEL01000035.1"/>
</dbReference>
<name>A0ABQ6Z067_9ENTE</name>
<comment type="caution">
    <text evidence="1">The sequence shown here is derived from an EMBL/GenBank/DDBJ whole genome shotgun (WGS) entry which is preliminary data.</text>
</comment>
<gene>
    <name evidence="1" type="ORF">BAU17_04510</name>
</gene>
<organism evidence="1 2">
    <name type="scientific">Candidatus Enterococcus willemsii</name>
    <dbReference type="NCBI Taxonomy" id="1857215"/>
    <lineage>
        <taxon>Bacteria</taxon>
        <taxon>Bacillati</taxon>
        <taxon>Bacillota</taxon>
        <taxon>Bacilli</taxon>
        <taxon>Lactobacillales</taxon>
        <taxon>Enterococcaceae</taxon>
        <taxon>Enterococcus</taxon>
    </lineage>
</organism>
<dbReference type="Proteomes" id="UP000782705">
    <property type="component" value="Unassembled WGS sequence"/>
</dbReference>
<accession>A0ABQ6Z067</accession>
<dbReference type="InterPro" id="IPR029058">
    <property type="entry name" value="AB_hydrolase_fold"/>
</dbReference>
<protein>
    <recommendedName>
        <fullName evidence="3">Tributyrin esterase</fullName>
    </recommendedName>
</protein>
<evidence type="ECO:0000313" key="2">
    <source>
        <dbReference type="Proteomes" id="UP000782705"/>
    </source>
</evidence>
<dbReference type="InterPro" id="IPR050583">
    <property type="entry name" value="Mycobacterial_A85_antigen"/>
</dbReference>
<reference evidence="1 2" key="1">
    <citation type="submission" date="2016-06" db="EMBL/GenBank/DDBJ databases">
        <title>Four novel species of enterococci isolated from chicken manure.</title>
        <authorList>
            <person name="Van Tyne D."/>
        </authorList>
    </citation>
    <scope>NUCLEOTIDE SEQUENCE [LARGE SCALE GENOMIC DNA]</scope>
    <source>
        <strain evidence="1 2">CU12B</strain>
    </source>
</reference>
<sequence length="273" mass="30793">MAVFETRVYSETLMQDVSVSVILPLPTVSNMEYNAKVRLPENGEKYQTVWLIGTATADHSKAIRSTRIENYAKKKNVAVVVPNLLNSLGYDLPGGDPYFEYLTVELPTIIRSIFPLSAKREDNFIGGSSNGGFTAFMAALRKPELYSAAFAVGSGGLDIEKAKEAPNGKFWFDRALPTIFGPNHEFYDPHIHDLKVMTDDLLATDKPRPKFYASYGTEDIYYSYSQDVIKHMQATELDFTYFEGPGEHDWAFWDPQFKEVLNWLPLQNGFVSA</sequence>